<sequence length="99" mass="11027">MTPDDTGTAALVKTRIEYLEELGDELARRGLRVRLTVPRGQAPRLQVLNPDAAALTENILVEEDADGWWYRWSWGERLAPAGAVESATELIRRVLAALD</sequence>
<gene>
    <name evidence="1" type="ORF">ACFPCY_03605</name>
</gene>
<name>A0ABV9TS38_9ACTN</name>
<evidence type="ECO:0000313" key="1">
    <source>
        <dbReference type="EMBL" id="MFC4906394.1"/>
    </source>
</evidence>
<keyword evidence="2" id="KW-1185">Reference proteome</keyword>
<reference evidence="2" key="1">
    <citation type="journal article" date="2019" name="Int. J. Syst. Evol. Microbiol.">
        <title>The Global Catalogue of Microorganisms (GCM) 10K type strain sequencing project: providing services to taxonomists for standard genome sequencing and annotation.</title>
        <authorList>
            <consortium name="The Broad Institute Genomics Platform"/>
            <consortium name="The Broad Institute Genome Sequencing Center for Infectious Disease"/>
            <person name="Wu L."/>
            <person name="Ma J."/>
        </authorList>
    </citation>
    <scope>NUCLEOTIDE SEQUENCE [LARGE SCALE GENOMIC DNA]</scope>
    <source>
        <strain evidence="2">KLKA75</strain>
    </source>
</reference>
<organism evidence="1 2">
    <name type="scientific">Actinomadura gamaensis</name>
    <dbReference type="NCBI Taxonomy" id="1763541"/>
    <lineage>
        <taxon>Bacteria</taxon>
        <taxon>Bacillati</taxon>
        <taxon>Actinomycetota</taxon>
        <taxon>Actinomycetes</taxon>
        <taxon>Streptosporangiales</taxon>
        <taxon>Thermomonosporaceae</taxon>
        <taxon>Actinomadura</taxon>
    </lineage>
</organism>
<proteinExistence type="predicted"/>
<accession>A0ABV9TS38</accession>
<comment type="caution">
    <text evidence="1">The sequence shown here is derived from an EMBL/GenBank/DDBJ whole genome shotgun (WGS) entry which is preliminary data.</text>
</comment>
<dbReference type="EMBL" id="JBHSIT010000001">
    <property type="protein sequence ID" value="MFC4906394.1"/>
    <property type="molecule type" value="Genomic_DNA"/>
</dbReference>
<dbReference type="RefSeq" id="WP_378252097.1">
    <property type="nucleotide sequence ID" value="NZ_JBHSIT010000001.1"/>
</dbReference>
<protein>
    <recommendedName>
        <fullName evidence="3">DUF3024 domain-containing protein</fullName>
    </recommendedName>
</protein>
<evidence type="ECO:0008006" key="3">
    <source>
        <dbReference type="Google" id="ProtNLM"/>
    </source>
</evidence>
<dbReference type="Proteomes" id="UP001595872">
    <property type="component" value="Unassembled WGS sequence"/>
</dbReference>
<evidence type="ECO:0000313" key="2">
    <source>
        <dbReference type="Proteomes" id="UP001595872"/>
    </source>
</evidence>